<proteinExistence type="predicted"/>
<evidence type="ECO:0000313" key="6">
    <source>
        <dbReference type="Proteomes" id="UP001169027"/>
    </source>
</evidence>
<dbReference type="InterPro" id="IPR040442">
    <property type="entry name" value="Pyrv_kinase-like_dom_sf"/>
</dbReference>
<keyword evidence="2" id="KW-0479">Metal-binding</keyword>
<reference evidence="5" key="1">
    <citation type="submission" date="2023-06" db="EMBL/GenBank/DDBJ databases">
        <authorList>
            <person name="Jiang Y."/>
            <person name="Liu Q."/>
        </authorList>
    </citation>
    <scope>NUCLEOTIDE SEQUENCE</scope>
    <source>
        <strain evidence="5">CGMCC 1.12090</strain>
    </source>
</reference>
<accession>A0ABT8RWZ8</accession>
<evidence type="ECO:0000256" key="1">
    <source>
        <dbReference type="ARBA" id="ARBA00001946"/>
    </source>
</evidence>
<dbReference type="InterPro" id="IPR005000">
    <property type="entry name" value="Aldolase/citrate-lyase_domain"/>
</dbReference>
<dbReference type="PANTHER" id="PTHR32308:SF0">
    <property type="entry name" value="HPCH_HPAI ALDOLASE_CITRATE LYASE DOMAIN-CONTAINING PROTEIN"/>
    <property type="match status" value="1"/>
</dbReference>
<keyword evidence="3" id="KW-0460">Magnesium</keyword>
<dbReference type="PIRSF" id="PIRSF015582">
    <property type="entry name" value="Cit_lyase_B"/>
    <property type="match status" value="1"/>
</dbReference>
<organism evidence="5 6">
    <name type="scientific">Variovorax ginsengisoli</name>
    <dbReference type="NCBI Taxonomy" id="363844"/>
    <lineage>
        <taxon>Bacteria</taxon>
        <taxon>Pseudomonadati</taxon>
        <taxon>Pseudomonadota</taxon>
        <taxon>Betaproteobacteria</taxon>
        <taxon>Burkholderiales</taxon>
        <taxon>Comamonadaceae</taxon>
        <taxon>Variovorax</taxon>
    </lineage>
</organism>
<evidence type="ECO:0000259" key="4">
    <source>
        <dbReference type="Pfam" id="PF03328"/>
    </source>
</evidence>
<comment type="caution">
    <text evidence="5">The sequence shown here is derived from an EMBL/GenBank/DDBJ whole genome shotgun (WGS) entry which is preliminary data.</text>
</comment>
<keyword evidence="6" id="KW-1185">Reference proteome</keyword>
<evidence type="ECO:0000313" key="5">
    <source>
        <dbReference type="EMBL" id="MDO1531159.1"/>
    </source>
</evidence>
<dbReference type="EMBL" id="JAUKVY010000001">
    <property type="protein sequence ID" value="MDO1531159.1"/>
    <property type="molecule type" value="Genomic_DNA"/>
</dbReference>
<dbReference type="PANTHER" id="PTHR32308">
    <property type="entry name" value="LYASE BETA SUBUNIT, PUTATIVE (AFU_ORTHOLOGUE AFUA_4G13030)-RELATED"/>
    <property type="match status" value="1"/>
</dbReference>
<dbReference type="Gene3D" id="3.20.20.60">
    <property type="entry name" value="Phosphoenolpyruvate-binding domains"/>
    <property type="match status" value="1"/>
</dbReference>
<keyword evidence="5" id="KW-0456">Lyase</keyword>
<dbReference type="Proteomes" id="UP001169027">
    <property type="component" value="Unassembled WGS sequence"/>
</dbReference>
<comment type="cofactor">
    <cofactor evidence="1">
        <name>Mg(2+)</name>
        <dbReference type="ChEBI" id="CHEBI:18420"/>
    </cofactor>
</comment>
<dbReference type="SUPFAM" id="SSF51621">
    <property type="entry name" value="Phosphoenolpyruvate/pyruvate domain"/>
    <property type="match status" value="1"/>
</dbReference>
<dbReference type="GO" id="GO:0016829">
    <property type="term" value="F:lyase activity"/>
    <property type="evidence" value="ECO:0007669"/>
    <property type="project" value="UniProtKB-KW"/>
</dbReference>
<dbReference type="InterPro" id="IPR011206">
    <property type="entry name" value="Citrate_lyase_beta/mcl1/mcl2"/>
</dbReference>
<dbReference type="InterPro" id="IPR015813">
    <property type="entry name" value="Pyrv/PenolPyrv_kinase-like_dom"/>
</dbReference>
<name>A0ABT8RWZ8_9BURK</name>
<evidence type="ECO:0000256" key="3">
    <source>
        <dbReference type="ARBA" id="ARBA00022842"/>
    </source>
</evidence>
<protein>
    <submittedName>
        <fullName evidence="5">CoA ester lyase</fullName>
    </submittedName>
</protein>
<gene>
    <name evidence="5" type="ORF">Q2T77_02575</name>
</gene>
<feature type="domain" description="HpcH/HpaI aldolase/citrate lyase" evidence="4">
    <location>
        <begin position="7"/>
        <end position="225"/>
    </location>
</feature>
<evidence type="ECO:0000256" key="2">
    <source>
        <dbReference type="ARBA" id="ARBA00022723"/>
    </source>
</evidence>
<dbReference type="Pfam" id="PF03328">
    <property type="entry name" value="HpcH_HpaI"/>
    <property type="match status" value="1"/>
</dbReference>
<dbReference type="RefSeq" id="WP_301803306.1">
    <property type="nucleotide sequence ID" value="NZ_JAUJZH010000001.1"/>
</dbReference>
<sequence>MRTTRYRSFLFVPADNDRLLQSAVAKPCDVIILDLEDGTHPSRKASARATLHASIERVKEAGKTAAVRVNGDLDTAVTDLRVAVSEGLDMVLLPKVEHPRDVQLLSGLVAALEASAGIAAGRVRFLLQIESAAALPRLHEIAAADARTMGMMLGSEDFSLDCGALPTPEALMQPSLMVLHAARAARIQAIGFVGSIADLGDVAQFAQKLDQARSFGFRGAVVVHPKFLDAVNACYTPSPEALAEAREVVAAFESGDAEGIGAMKVNGKMIDKPVYRRALELIAEAD</sequence>